<name>A0ABZ1B8Y3_9ACTN</name>
<dbReference type="Pfam" id="PF00391">
    <property type="entry name" value="PEP-utilizers"/>
    <property type="match status" value="1"/>
</dbReference>
<dbReference type="InterPro" id="IPR036637">
    <property type="entry name" value="Phosphohistidine_dom_sf"/>
</dbReference>
<organism evidence="2 3">
    <name type="scientific">Blastococcus brunescens</name>
    <dbReference type="NCBI Taxonomy" id="1564165"/>
    <lineage>
        <taxon>Bacteria</taxon>
        <taxon>Bacillati</taxon>
        <taxon>Actinomycetota</taxon>
        <taxon>Actinomycetes</taxon>
        <taxon>Geodermatophilales</taxon>
        <taxon>Geodermatophilaceae</taxon>
        <taxon>Blastococcus</taxon>
    </lineage>
</organism>
<proteinExistence type="predicted"/>
<dbReference type="SUPFAM" id="SSF52009">
    <property type="entry name" value="Phosphohistidine domain"/>
    <property type="match status" value="1"/>
</dbReference>
<dbReference type="Gene3D" id="3.50.30.10">
    <property type="entry name" value="Phosphohistidine domain"/>
    <property type="match status" value="1"/>
</dbReference>
<sequence>MLVVRTLDPSLAPVLPRLAGLVAETGSVLAHLAILARESGVPTVVGFAGAMDAFAEGTVLRVDGATGAVEEETP</sequence>
<dbReference type="PANTHER" id="PTHR43615:SF1">
    <property type="entry name" value="PPDK_N DOMAIN-CONTAINING PROTEIN"/>
    <property type="match status" value="1"/>
</dbReference>
<dbReference type="InterPro" id="IPR051549">
    <property type="entry name" value="PEP_Utilizing_Enz"/>
</dbReference>
<reference evidence="2 3" key="1">
    <citation type="submission" date="2023-12" db="EMBL/GenBank/DDBJ databases">
        <title>Blastococcus brunescens sp. nov., an actonobacterium isolated from sandstone collected in sahara desert.</title>
        <authorList>
            <person name="Gtari M."/>
            <person name="Ghodhbane F."/>
        </authorList>
    </citation>
    <scope>NUCLEOTIDE SEQUENCE [LARGE SCALE GENOMIC DNA]</scope>
    <source>
        <strain evidence="2 3">BMG 8361</strain>
    </source>
</reference>
<evidence type="ECO:0000313" key="2">
    <source>
        <dbReference type="EMBL" id="WRL66368.1"/>
    </source>
</evidence>
<evidence type="ECO:0000259" key="1">
    <source>
        <dbReference type="Pfam" id="PF00391"/>
    </source>
</evidence>
<dbReference type="InterPro" id="IPR008279">
    <property type="entry name" value="PEP-util_enz_mobile_dom"/>
</dbReference>
<evidence type="ECO:0000313" key="3">
    <source>
        <dbReference type="Proteomes" id="UP001324287"/>
    </source>
</evidence>
<dbReference type="Proteomes" id="UP001324287">
    <property type="component" value="Chromosome"/>
</dbReference>
<feature type="domain" description="PEP-utilising enzyme mobile" evidence="1">
    <location>
        <begin position="2"/>
        <end position="67"/>
    </location>
</feature>
<gene>
    <name evidence="2" type="ORF">U6N30_13570</name>
</gene>
<dbReference type="RefSeq" id="WP_324277682.1">
    <property type="nucleotide sequence ID" value="NZ_CP141261.1"/>
</dbReference>
<dbReference type="EMBL" id="CP141261">
    <property type="protein sequence ID" value="WRL66368.1"/>
    <property type="molecule type" value="Genomic_DNA"/>
</dbReference>
<protein>
    <submittedName>
        <fullName evidence="2">PEP-utilizing enzyme</fullName>
    </submittedName>
</protein>
<dbReference type="PANTHER" id="PTHR43615">
    <property type="entry name" value="PHOSPHOENOLPYRUVATE SYNTHASE-RELATED"/>
    <property type="match status" value="1"/>
</dbReference>
<keyword evidence="3" id="KW-1185">Reference proteome</keyword>
<accession>A0ABZ1B8Y3</accession>